<keyword evidence="3" id="KW-1185">Reference proteome</keyword>
<proteinExistence type="predicted"/>
<dbReference type="AlphaFoldDB" id="A0A9P1BIG4"/>
<dbReference type="EMBL" id="CAMXCT030000113">
    <property type="protein sequence ID" value="CAL4761306.1"/>
    <property type="molecule type" value="Genomic_DNA"/>
</dbReference>
<evidence type="ECO:0000313" key="1">
    <source>
        <dbReference type="EMBL" id="CAI3973994.1"/>
    </source>
</evidence>
<gene>
    <name evidence="1" type="ORF">C1SCF055_LOCUS2437</name>
</gene>
<reference evidence="1" key="1">
    <citation type="submission" date="2022-10" db="EMBL/GenBank/DDBJ databases">
        <authorList>
            <person name="Chen Y."/>
            <person name="Dougan E. K."/>
            <person name="Chan C."/>
            <person name="Rhodes N."/>
            <person name="Thang M."/>
        </authorList>
    </citation>
    <scope>NUCLEOTIDE SEQUENCE</scope>
</reference>
<evidence type="ECO:0000313" key="3">
    <source>
        <dbReference type="Proteomes" id="UP001152797"/>
    </source>
</evidence>
<comment type="caution">
    <text evidence="1">The sequence shown here is derived from an EMBL/GenBank/DDBJ whole genome shotgun (WGS) entry which is preliminary data.</text>
</comment>
<name>A0A9P1BIG4_9DINO</name>
<dbReference type="OrthoDB" id="10384791at2759"/>
<reference evidence="2" key="2">
    <citation type="submission" date="2024-04" db="EMBL/GenBank/DDBJ databases">
        <authorList>
            <person name="Chen Y."/>
            <person name="Shah S."/>
            <person name="Dougan E. K."/>
            <person name="Thang M."/>
            <person name="Chan C."/>
        </authorList>
    </citation>
    <scope>NUCLEOTIDE SEQUENCE [LARGE SCALE GENOMIC DNA]</scope>
</reference>
<dbReference type="EMBL" id="CAMXCT020000113">
    <property type="protein sequence ID" value="CAL1127369.1"/>
    <property type="molecule type" value="Genomic_DNA"/>
</dbReference>
<dbReference type="Proteomes" id="UP001152797">
    <property type="component" value="Unassembled WGS sequence"/>
</dbReference>
<evidence type="ECO:0000313" key="2">
    <source>
        <dbReference type="EMBL" id="CAL1127369.1"/>
    </source>
</evidence>
<dbReference type="EMBL" id="CAMXCT010000113">
    <property type="protein sequence ID" value="CAI3973994.1"/>
    <property type="molecule type" value="Genomic_DNA"/>
</dbReference>
<organism evidence="1">
    <name type="scientific">Cladocopium goreaui</name>
    <dbReference type="NCBI Taxonomy" id="2562237"/>
    <lineage>
        <taxon>Eukaryota</taxon>
        <taxon>Sar</taxon>
        <taxon>Alveolata</taxon>
        <taxon>Dinophyceae</taxon>
        <taxon>Suessiales</taxon>
        <taxon>Symbiodiniaceae</taxon>
        <taxon>Cladocopium</taxon>
    </lineage>
</organism>
<protein>
    <submittedName>
        <fullName evidence="1">Uncharacterized protein</fullName>
    </submittedName>
</protein>
<accession>A0A9P1BIG4</accession>
<sequence>MGAQALGEWVLLRLCLLSKHKTLELLELRSCSRVAKEEEPDVDSGDEDPCGPYLDDQGLLPNGSYMCLDGVARTGNWEEAKRRDPTDLTWLTEWVVAARTGQLEKK</sequence>